<dbReference type="Gene3D" id="2.60.40.10">
    <property type="entry name" value="Immunoglobulins"/>
    <property type="match status" value="1"/>
</dbReference>
<name>A0A6N9NDH6_9FLAO</name>
<reference evidence="1 2" key="1">
    <citation type="submission" date="2019-12" db="EMBL/GenBank/DDBJ databases">
        <authorList>
            <person name="Zhao J."/>
        </authorList>
    </citation>
    <scope>NUCLEOTIDE SEQUENCE [LARGE SCALE GENOMIC DNA]</scope>
    <source>
        <strain evidence="1 2">S-15</strain>
    </source>
</reference>
<comment type="caution">
    <text evidence="1">The sequence shown here is derived from an EMBL/GenBank/DDBJ whole genome shotgun (WGS) entry which is preliminary data.</text>
</comment>
<dbReference type="Proteomes" id="UP000470771">
    <property type="component" value="Unassembled WGS sequence"/>
</dbReference>
<organism evidence="1 2">
    <name type="scientific">Acidiluteibacter ferrifornacis</name>
    <dbReference type="NCBI Taxonomy" id="2692424"/>
    <lineage>
        <taxon>Bacteria</taxon>
        <taxon>Pseudomonadati</taxon>
        <taxon>Bacteroidota</taxon>
        <taxon>Flavobacteriia</taxon>
        <taxon>Flavobacteriales</taxon>
        <taxon>Cryomorphaceae</taxon>
        <taxon>Acidiluteibacter</taxon>
    </lineage>
</organism>
<protein>
    <submittedName>
        <fullName evidence="1">Omp28-related outer membrane protein</fullName>
    </submittedName>
</protein>
<dbReference type="InterPro" id="IPR013783">
    <property type="entry name" value="Ig-like_fold"/>
</dbReference>
<dbReference type="RefSeq" id="WP_160631006.1">
    <property type="nucleotide sequence ID" value="NZ_WWNE01000003.1"/>
</dbReference>
<evidence type="ECO:0000313" key="2">
    <source>
        <dbReference type="Proteomes" id="UP000470771"/>
    </source>
</evidence>
<sequence>MKKLIHILPIIALTFIGCDKVDDPYPVLLDDGSTIVIDPSLGITVADLANINWTTVEGTPTTKRNTVIEEFTGARCTFCPNGSKVLVQLDTLYGEQVIPVSIHAGNFAEPQPDSTKPFFLDLRLPVEAGESVSKGETYLTTFNPAKAYPRGIVSRLTAEAENQSKWRAEVDAVKDDAMKAKIDLDVMFAESDDLIRIVIDYEFMEESQLVHDLQVYIIENHIIGWQLDNGTAKEFYDHKYVLRRVLNGLWGITAEPAVLGEVYHKEYVIRKEKNWDSNNLKAIVFIADRETQEIIQANQTPVR</sequence>
<dbReference type="Pfam" id="PF11551">
    <property type="entry name" value="Omp28"/>
    <property type="match status" value="1"/>
</dbReference>
<dbReference type="AlphaFoldDB" id="A0A6N9NDH6"/>
<evidence type="ECO:0000313" key="1">
    <source>
        <dbReference type="EMBL" id="NBG64636.1"/>
    </source>
</evidence>
<keyword evidence="2" id="KW-1185">Reference proteome</keyword>
<dbReference type="EMBL" id="WWNE01000003">
    <property type="protein sequence ID" value="NBG64636.1"/>
    <property type="molecule type" value="Genomic_DNA"/>
</dbReference>
<gene>
    <name evidence="1" type="ORF">GQN54_00810</name>
</gene>
<dbReference type="PROSITE" id="PS51257">
    <property type="entry name" value="PROKAR_LIPOPROTEIN"/>
    <property type="match status" value="1"/>
</dbReference>
<dbReference type="InterPro" id="IPR021615">
    <property type="entry name" value="Omp28"/>
</dbReference>
<accession>A0A6N9NDH6</accession>
<proteinExistence type="predicted"/>